<organism evidence="1 2">
    <name type="scientific">Vanilla planifolia</name>
    <name type="common">Vanilla</name>
    <dbReference type="NCBI Taxonomy" id="51239"/>
    <lineage>
        <taxon>Eukaryota</taxon>
        <taxon>Viridiplantae</taxon>
        <taxon>Streptophyta</taxon>
        <taxon>Embryophyta</taxon>
        <taxon>Tracheophyta</taxon>
        <taxon>Spermatophyta</taxon>
        <taxon>Magnoliopsida</taxon>
        <taxon>Liliopsida</taxon>
        <taxon>Asparagales</taxon>
        <taxon>Orchidaceae</taxon>
        <taxon>Vanilloideae</taxon>
        <taxon>Vanilleae</taxon>
        <taxon>Vanilla</taxon>
    </lineage>
</organism>
<name>A0A835PJR6_VANPL</name>
<comment type="caution">
    <text evidence="1">The sequence shown here is derived from an EMBL/GenBank/DDBJ whole genome shotgun (WGS) entry which is preliminary data.</text>
</comment>
<gene>
    <name evidence="1" type="ORF">HPP92_024979</name>
</gene>
<accession>A0A835PJR6</accession>
<sequence>MIGVGRRTAGFFPAPLDSDRIRLWMDRCWQTSSDAVKLGFESRKVCSPAKDDSKARYVKKSLLQVDHATCAAIFCLKKENPTASQQFKEGNGSSKTIFKSMEFSHGLK</sequence>
<evidence type="ECO:0000313" key="2">
    <source>
        <dbReference type="Proteomes" id="UP000639772"/>
    </source>
</evidence>
<protein>
    <submittedName>
        <fullName evidence="1">Uncharacterized protein</fullName>
    </submittedName>
</protein>
<dbReference type="Proteomes" id="UP000639772">
    <property type="component" value="Unassembled WGS sequence"/>
</dbReference>
<dbReference type="EMBL" id="JADCNM010000014">
    <property type="protein sequence ID" value="KAG0453675.1"/>
    <property type="molecule type" value="Genomic_DNA"/>
</dbReference>
<dbReference type="AlphaFoldDB" id="A0A835PJR6"/>
<reference evidence="1 2" key="1">
    <citation type="journal article" date="2020" name="Nat. Food">
        <title>A phased Vanilla planifolia genome enables genetic improvement of flavour and production.</title>
        <authorList>
            <person name="Hasing T."/>
            <person name="Tang H."/>
            <person name="Brym M."/>
            <person name="Khazi F."/>
            <person name="Huang T."/>
            <person name="Chambers A.H."/>
        </authorList>
    </citation>
    <scope>NUCLEOTIDE SEQUENCE [LARGE SCALE GENOMIC DNA]</scope>
    <source>
        <tissue evidence="1">Leaf</tissue>
    </source>
</reference>
<proteinExistence type="predicted"/>
<evidence type="ECO:0000313" key="1">
    <source>
        <dbReference type="EMBL" id="KAG0453675.1"/>
    </source>
</evidence>